<keyword evidence="10" id="KW-1185">Reference proteome</keyword>
<dbReference type="GO" id="GO:0005524">
    <property type="term" value="F:ATP binding"/>
    <property type="evidence" value="ECO:0007669"/>
    <property type="project" value="UniProtKB-KW"/>
</dbReference>
<dbReference type="SUPFAM" id="SSF55874">
    <property type="entry name" value="ATPase domain of HSP90 chaperone/DNA topoisomerase II/histidine kinase"/>
    <property type="match status" value="1"/>
</dbReference>
<evidence type="ECO:0000256" key="6">
    <source>
        <dbReference type="ARBA" id="ARBA00022840"/>
    </source>
</evidence>
<dbReference type="InterPro" id="IPR050980">
    <property type="entry name" value="2C_sensor_his_kinase"/>
</dbReference>
<sequence length="419" mass="43784">MADMAVMSPFSHDLPRAAAGLAQLRWLTLCSGALLCVAGGAAGVALPYPLLAQALLTLTAANLVLARCGARSRTPALWLGAGLAADVICLTEVLAFTGGAANPLASLYLPPVLFAALLLPAAFAWTLAFATLLAYAALFRWHLPWPAAAGDAAYAVSLHLTGMWVTFSLSALLMTGFVSWLARRLASREAMLTAAREALSRDEQLLAVGMQAAGAAHALSTPLNTLTLLVDEMAEFRAGDAELAADLQTMKEQLAGCRQALFALKDGAESGVREAPLFAMLADRLEGWRALRPDVVLIWTPPDVPDPVVGLDSAFWPAFFNLVNNAAEAGGGEVEVRASLAAGGLTLDVINRKGSLSDEQLARAGLTPLVSGKPAGMGLGVLLSHATLARLGGRLELVNRLGGGVHARIVLPLNRRRVP</sequence>
<name>A0A918UAC7_9NEIS</name>
<evidence type="ECO:0000313" key="9">
    <source>
        <dbReference type="EMBL" id="GGY16240.1"/>
    </source>
</evidence>
<comment type="caution">
    <text evidence="9">The sequence shown here is derived from an EMBL/GenBank/DDBJ whole genome shotgun (WGS) entry which is preliminary data.</text>
</comment>
<keyword evidence="5 9" id="KW-0418">Kinase</keyword>
<dbReference type="GO" id="GO:0005886">
    <property type="term" value="C:plasma membrane"/>
    <property type="evidence" value="ECO:0007669"/>
    <property type="project" value="TreeGrafter"/>
</dbReference>
<keyword evidence="7" id="KW-1133">Transmembrane helix</keyword>
<feature type="transmembrane region" description="Helical" evidence="7">
    <location>
        <begin position="158"/>
        <end position="182"/>
    </location>
</feature>
<dbReference type="Gene3D" id="3.30.565.10">
    <property type="entry name" value="Histidine kinase-like ATPase, C-terminal domain"/>
    <property type="match status" value="1"/>
</dbReference>
<keyword evidence="4" id="KW-0547">Nucleotide-binding</keyword>
<accession>A0A918UAC7</accession>
<dbReference type="EC" id="2.7.13.3" evidence="2"/>
<gene>
    <name evidence="9" type="primary">roxS</name>
    <name evidence="9" type="ORF">GCM10011289_19340</name>
</gene>
<dbReference type="Proteomes" id="UP000645257">
    <property type="component" value="Unassembled WGS sequence"/>
</dbReference>
<proteinExistence type="predicted"/>
<dbReference type="InterPro" id="IPR005467">
    <property type="entry name" value="His_kinase_dom"/>
</dbReference>
<evidence type="ECO:0000256" key="7">
    <source>
        <dbReference type="SAM" id="Phobius"/>
    </source>
</evidence>
<reference evidence="9" key="1">
    <citation type="journal article" date="2014" name="Int. J. Syst. Evol. Microbiol.">
        <title>Complete genome sequence of Corynebacterium casei LMG S-19264T (=DSM 44701T), isolated from a smear-ripened cheese.</title>
        <authorList>
            <consortium name="US DOE Joint Genome Institute (JGI-PGF)"/>
            <person name="Walter F."/>
            <person name="Albersmeier A."/>
            <person name="Kalinowski J."/>
            <person name="Ruckert C."/>
        </authorList>
    </citation>
    <scope>NUCLEOTIDE SEQUENCE</scope>
    <source>
        <strain evidence="9">KCTC 32182</strain>
    </source>
</reference>
<feature type="transmembrane region" description="Helical" evidence="7">
    <location>
        <begin position="112"/>
        <end position="138"/>
    </location>
</feature>
<protein>
    <recommendedName>
        <fullName evidence="2">histidine kinase</fullName>
        <ecNumber evidence="2">2.7.13.3</ecNumber>
    </recommendedName>
</protein>
<feature type="domain" description="Histidine kinase" evidence="8">
    <location>
        <begin position="214"/>
        <end position="415"/>
    </location>
</feature>
<dbReference type="InterPro" id="IPR003594">
    <property type="entry name" value="HATPase_dom"/>
</dbReference>
<reference evidence="9" key="2">
    <citation type="submission" date="2020-09" db="EMBL/GenBank/DDBJ databases">
        <authorList>
            <person name="Sun Q."/>
            <person name="Kim S."/>
        </authorList>
    </citation>
    <scope>NUCLEOTIDE SEQUENCE</scope>
    <source>
        <strain evidence="9">KCTC 32182</strain>
    </source>
</reference>
<keyword evidence="7" id="KW-0472">Membrane</keyword>
<evidence type="ECO:0000313" key="10">
    <source>
        <dbReference type="Proteomes" id="UP000645257"/>
    </source>
</evidence>
<evidence type="ECO:0000256" key="5">
    <source>
        <dbReference type="ARBA" id="ARBA00022777"/>
    </source>
</evidence>
<dbReference type="InterPro" id="IPR036890">
    <property type="entry name" value="HATPase_C_sf"/>
</dbReference>
<dbReference type="EMBL" id="BMYX01000010">
    <property type="protein sequence ID" value="GGY16240.1"/>
    <property type="molecule type" value="Genomic_DNA"/>
</dbReference>
<dbReference type="Pfam" id="PF02518">
    <property type="entry name" value="HATPase_c"/>
    <property type="match status" value="1"/>
</dbReference>
<comment type="catalytic activity">
    <reaction evidence="1">
        <text>ATP + protein L-histidine = ADP + protein N-phospho-L-histidine.</text>
        <dbReference type="EC" id="2.7.13.3"/>
    </reaction>
</comment>
<dbReference type="PANTHER" id="PTHR44936:SF10">
    <property type="entry name" value="SENSOR PROTEIN RSTB"/>
    <property type="match status" value="1"/>
</dbReference>
<evidence type="ECO:0000256" key="3">
    <source>
        <dbReference type="ARBA" id="ARBA00022679"/>
    </source>
</evidence>
<organism evidence="9 10">
    <name type="scientific">Paludibacterium paludis</name>
    <dbReference type="NCBI Taxonomy" id="1225769"/>
    <lineage>
        <taxon>Bacteria</taxon>
        <taxon>Pseudomonadati</taxon>
        <taxon>Pseudomonadota</taxon>
        <taxon>Betaproteobacteria</taxon>
        <taxon>Neisseriales</taxon>
        <taxon>Chromobacteriaceae</taxon>
        <taxon>Paludibacterium</taxon>
    </lineage>
</organism>
<dbReference type="AlphaFoldDB" id="A0A918UAC7"/>
<evidence type="ECO:0000256" key="1">
    <source>
        <dbReference type="ARBA" id="ARBA00000085"/>
    </source>
</evidence>
<dbReference type="PROSITE" id="PS50109">
    <property type="entry name" value="HIS_KIN"/>
    <property type="match status" value="1"/>
</dbReference>
<keyword evidence="6" id="KW-0067">ATP-binding</keyword>
<keyword evidence="7" id="KW-0812">Transmembrane</keyword>
<evidence type="ECO:0000256" key="4">
    <source>
        <dbReference type="ARBA" id="ARBA00022741"/>
    </source>
</evidence>
<evidence type="ECO:0000259" key="8">
    <source>
        <dbReference type="PROSITE" id="PS50109"/>
    </source>
</evidence>
<dbReference type="GO" id="GO:0000155">
    <property type="term" value="F:phosphorelay sensor kinase activity"/>
    <property type="evidence" value="ECO:0007669"/>
    <property type="project" value="TreeGrafter"/>
</dbReference>
<feature type="transmembrane region" description="Helical" evidence="7">
    <location>
        <begin position="76"/>
        <end position="100"/>
    </location>
</feature>
<keyword evidence="3" id="KW-0808">Transferase</keyword>
<dbReference type="PANTHER" id="PTHR44936">
    <property type="entry name" value="SENSOR PROTEIN CREC"/>
    <property type="match status" value="1"/>
</dbReference>
<evidence type="ECO:0000256" key="2">
    <source>
        <dbReference type="ARBA" id="ARBA00012438"/>
    </source>
</evidence>